<reference evidence="4" key="1">
    <citation type="submission" date="2016-11" db="UniProtKB">
        <authorList>
            <consortium name="WormBaseParasite"/>
        </authorList>
    </citation>
    <scope>IDENTIFICATION</scope>
</reference>
<feature type="region of interest" description="Disordered" evidence="2">
    <location>
        <begin position="1"/>
        <end position="25"/>
    </location>
</feature>
<dbReference type="Proteomes" id="UP000095282">
    <property type="component" value="Unplaced"/>
</dbReference>
<name>A0A1I7SZ17_9PELO</name>
<protein>
    <submittedName>
        <fullName evidence="4">Growth arrest-specific protein 8</fullName>
    </submittedName>
</protein>
<keyword evidence="1" id="KW-0175">Coiled coil</keyword>
<evidence type="ECO:0000313" key="4">
    <source>
        <dbReference type="WBParaSite" id="Csp11.Scaffold37.g193.t1"/>
    </source>
</evidence>
<accession>A0A1I7SZ17</accession>
<dbReference type="WBParaSite" id="Csp11.Scaffold37.g193.t1">
    <property type="protein sequence ID" value="Csp11.Scaffold37.g193.t1"/>
    <property type="gene ID" value="Csp11.Scaffold37.g193"/>
</dbReference>
<organism evidence="3 4">
    <name type="scientific">Caenorhabditis tropicalis</name>
    <dbReference type="NCBI Taxonomy" id="1561998"/>
    <lineage>
        <taxon>Eukaryota</taxon>
        <taxon>Metazoa</taxon>
        <taxon>Ecdysozoa</taxon>
        <taxon>Nematoda</taxon>
        <taxon>Chromadorea</taxon>
        <taxon>Rhabditida</taxon>
        <taxon>Rhabditina</taxon>
        <taxon>Rhabditomorpha</taxon>
        <taxon>Rhabditoidea</taxon>
        <taxon>Rhabditidae</taxon>
        <taxon>Peloderinae</taxon>
        <taxon>Caenorhabditis</taxon>
    </lineage>
</organism>
<dbReference type="eggNOG" id="ENOG502TFJA">
    <property type="taxonomic scope" value="Eukaryota"/>
</dbReference>
<evidence type="ECO:0000313" key="3">
    <source>
        <dbReference type="Proteomes" id="UP000095282"/>
    </source>
</evidence>
<proteinExistence type="predicted"/>
<feature type="coiled-coil region" evidence="1">
    <location>
        <begin position="152"/>
        <end position="191"/>
    </location>
</feature>
<dbReference type="AlphaFoldDB" id="A0A1I7SZ17"/>
<feature type="coiled-coil region" evidence="1">
    <location>
        <begin position="283"/>
        <end position="310"/>
    </location>
</feature>
<sequence>MEQLRREDEEKREAEAEQEHEEKIRQIRESCPERVEQYIQRENELHLENIRKIDVDLQNFISAVDEMKASEASEHEKRKAELLEKMRLKLAGVSKKCDYVTQAALDNLERAFEKLKKEIHYLETENSYLLEKNIEFEIQLEQRVFAEVTEIKSKHEKEAREYAEAISQLIADQLKEKQAMLAEERAVMEKNAAAIIAVDGDNLVEQEKYSNLLLIIQQSAEEAKNRHIINAKIMEMKNYLQDLEMFYERVISVLGTSPEKYALFSPRVKETARSNLIRFGEVLDNIDQKLSEIEQDLANLKLANVDLETTTRAIKTQISSFSEFVSGLKTISSLEVVPNETKSKEFIAAQEELSKQINEMKFFGEKRGVQTIDQL</sequence>
<dbReference type="STRING" id="1561998.A0A1I7SZ17"/>
<evidence type="ECO:0000256" key="1">
    <source>
        <dbReference type="SAM" id="Coils"/>
    </source>
</evidence>
<keyword evidence="3" id="KW-1185">Reference proteome</keyword>
<evidence type="ECO:0000256" key="2">
    <source>
        <dbReference type="SAM" id="MobiDB-lite"/>
    </source>
</evidence>